<feature type="domain" description="HTH LytTR-type" evidence="3">
    <location>
        <begin position="135"/>
        <end position="229"/>
    </location>
</feature>
<dbReference type="PROSITE" id="PS50110">
    <property type="entry name" value="RESPONSE_REGULATORY"/>
    <property type="match status" value="1"/>
</dbReference>
<organism evidence="4 5">
    <name type="scientific">Candidatus Sphingobacterium stercoripullorum</name>
    <dbReference type="NCBI Taxonomy" id="2838759"/>
    <lineage>
        <taxon>Bacteria</taxon>
        <taxon>Pseudomonadati</taxon>
        <taxon>Bacteroidota</taxon>
        <taxon>Sphingobacteriia</taxon>
        <taxon>Sphingobacteriales</taxon>
        <taxon>Sphingobacteriaceae</taxon>
        <taxon>Sphingobacterium</taxon>
    </lineage>
</organism>
<feature type="domain" description="Response regulatory" evidence="2">
    <location>
        <begin position="5"/>
        <end position="119"/>
    </location>
</feature>
<protein>
    <submittedName>
        <fullName evidence="4">LytTR family transcriptional regulator DNA-binding domain-containing protein</fullName>
    </submittedName>
</protein>
<dbReference type="EMBL" id="DXEZ01000328">
    <property type="protein sequence ID" value="HIX55680.1"/>
    <property type="molecule type" value="Genomic_DNA"/>
</dbReference>
<dbReference type="Proteomes" id="UP000824156">
    <property type="component" value="Unassembled WGS sequence"/>
</dbReference>
<keyword evidence="4" id="KW-0238">DNA-binding</keyword>
<dbReference type="GO" id="GO:0000156">
    <property type="term" value="F:phosphorelay response regulator activity"/>
    <property type="evidence" value="ECO:0007669"/>
    <property type="project" value="InterPro"/>
</dbReference>
<accession>A0A9D1WAW4</accession>
<dbReference type="InterPro" id="IPR011006">
    <property type="entry name" value="CheY-like_superfamily"/>
</dbReference>
<dbReference type="SUPFAM" id="SSF52172">
    <property type="entry name" value="CheY-like"/>
    <property type="match status" value="1"/>
</dbReference>
<dbReference type="SMART" id="SM00448">
    <property type="entry name" value="REC"/>
    <property type="match status" value="1"/>
</dbReference>
<dbReference type="PANTHER" id="PTHR37299">
    <property type="entry name" value="TRANSCRIPTIONAL REGULATOR-RELATED"/>
    <property type="match status" value="1"/>
</dbReference>
<dbReference type="PROSITE" id="PS50930">
    <property type="entry name" value="HTH_LYTTR"/>
    <property type="match status" value="1"/>
</dbReference>
<dbReference type="SMART" id="SM00850">
    <property type="entry name" value="LytTR"/>
    <property type="match status" value="1"/>
</dbReference>
<proteinExistence type="predicted"/>
<keyword evidence="1" id="KW-0597">Phosphoprotein</keyword>
<dbReference type="Pfam" id="PF04397">
    <property type="entry name" value="LytTR"/>
    <property type="match status" value="1"/>
</dbReference>
<dbReference type="PANTHER" id="PTHR37299:SF1">
    <property type="entry name" value="STAGE 0 SPORULATION PROTEIN A HOMOLOG"/>
    <property type="match status" value="1"/>
</dbReference>
<dbReference type="CDD" id="cd17534">
    <property type="entry name" value="REC_DC-like"/>
    <property type="match status" value="1"/>
</dbReference>
<dbReference type="Gene3D" id="2.40.50.1020">
    <property type="entry name" value="LytTr DNA-binding domain"/>
    <property type="match status" value="1"/>
</dbReference>
<gene>
    <name evidence="4" type="ORF">H9853_11720</name>
</gene>
<evidence type="ECO:0000259" key="3">
    <source>
        <dbReference type="PROSITE" id="PS50930"/>
    </source>
</evidence>
<reference evidence="4" key="1">
    <citation type="journal article" date="2021" name="PeerJ">
        <title>Extensive microbial diversity within the chicken gut microbiome revealed by metagenomics and culture.</title>
        <authorList>
            <person name="Gilroy R."/>
            <person name="Ravi A."/>
            <person name="Getino M."/>
            <person name="Pursley I."/>
            <person name="Horton D.L."/>
            <person name="Alikhan N.F."/>
            <person name="Baker D."/>
            <person name="Gharbi K."/>
            <person name="Hall N."/>
            <person name="Watson M."/>
            <person name="Adriaenssens E.M."/>
            <person name="Foster-Nyarko E."/>
            <person name="Jarju S."/>
            <person name="Secka A."/>
            <person name="Antonio M."/>
            <person name="Oren A."/>
            <person name="Chaudhuri R.R."/>
            <person name="La Ragione R."/>
            <person name="Hildebrand F."/>
            <person name="Pallen M.J."/>
        </authorList>
    </citation>
    <scope>NUCLEOTIDE SEQUENCE</scope>
    <source>
        <strain evidence="4">1719</strain>
    </source>
</reference>
<dbReference type="InterPro" id="IPR001789">
    <property type="entry name" value="Sig_transdc_resp-reg_receiver"/>
</dbReference>
<dbReference type="InterPro" id="IPR007492">
    <property type="entry name" value="LytTR_DNA-bd_dom"/>
</dbReference>
<dbReference type="InterPro" id="IPR046947">
    <property type="entry name" value="LytR-like"/>
</dbReference>
<sequence length="229" mass="25920">MKSFKIQIVEDELIMATYLQFVLSDLGYEVTGVSSNFEDAMKQVEVRKPHLVLLDIKLKGKKTGLDIAHELKENKIPFVFITSLYEEEVIKDARSTMPLGYIIKPFTKNDIYSTVEMAIGHIEGQSKGKTLFLPLGRSKVRVEVEDVLYVEAQGSYSTIFDNKNKVILRKTLKQVASDLLHFPEFIRIHKSYLVNFNHIAGKTSGFVILSNGQEIPIGRAYAAELKSAY</sequence>
<comment type="caution">
    <text evidence="4">The sequence shown here is derived from an EMBL/GenBank/DDBJ whole genome shotgun (WGS) entry which is preliminary data.</text>
</comment>
<name>A0A9D1WAW4_9SPHI</name>
<reference evidence="4" key="2">
    <citation type="submission" date="2021-04" db="EMBL/GenBank/DDBJ databases">
        <authorList>
            <person name="Gilroy R."/>
        </authorList>
    </citation>
    <scope>NUCLEOTIDE SEQUENCE</scope>
    <source>
        <strain evidence="4">1719</strain>
    </source>
</reference>
<evidence type="ECO:0000256" key="1">
    <source>
        <dbReference type="PROSITE-ProRule" id="PRU00169"/>
    </source>
</evidence>
<evidence type="ECO:0000313" key="5">
    <source>
        <dbReference type="Proteomes" id="UP000824156"/>
    </source>
</evidence>
<evidence type="ECO:0000259" key="2">
    <source>
        <dbReference type="PROSITE" id="PS50110"/>
    </source>
</evidence>
<dbReference type="Gene3D" id="3.40.50.2300">
    <property type="match status" value="1"/>
</dbReference>
<evidence type="ECO:0000313" key="4">
    <source>
        <dbReference type="EMBL" id="HIX55680.1"/>
    </source>
</evidence>
<feature type="modified residue" description="4-aspartylphosphate" evidence="1">
    <location>
        <position position="55"/>
    </location>
</feature>
<dbReference type="GO" id="GO:0003677">
    <property type="term" value="F:DNA binding"/>
    <property type="evidence" value="ECO:0007669"/>
    <property type="project" value="UniProtKB-KW"/>
</dbReference>
<dbReference type="AlphaFoldDB" id="A0A9D1WAW4"/>
<dbReference type="Pfam" id="PF00072">
    <property type="entry name" value="Response_reg"/>
    <property type="match status" value="1"/>
</dbReference>